<proteinExistence type="predicted"/>
<organism evidence="3 4">
    <name type="scientific">Parastrongyloides trichosuri</name>
    <name type="common">Possum-specific nematode worm</name>
    <dbReference type="NCBI Taxonomy" id="131310"/>
    <lineage>
        <taxon>Eukaryota</taxon>
        <taxon>Metazoa</taxon>
        <taxon>Ecdysozoa</taxon>
        <taxon>Nematoda</taxon>
        <taxon>Chromadorea</taxon>
        <taxon>Rhabditida</taxon>
        <taxon>Tylenchina</taxon>
        <taxon>Panagrolaimomorpha</taxon>
        <taxon>Strongyloidoidea</taxon>
        <taxon>Strongyloididae</taxon>
        <taxon>Parastrongyloides</taxon>
    </lineage>
</organism>
<dbReference type="SUPFAM" id="SSF56672">
    <property type="entry name" value="DNA/RNA polymerases"/>
    <property type="match status" value="1"/>
</dbReference>
<dbReference type="WBParaSite" id="PTRK_0000496150.1">
    <property type="protein sequence ID" value="PTRK_0000496150.1"/>
    <property type="gene ID" value="PTRK_0000496150"/>
</dbReference>
<sequence length="166" mass="19071">MTENGTSKGKRLNVPSKLEHDSVGKENKVSGYVPFDMSLIVLIKVHRGMNTINLIAEPIYYSPPINPPIADKNSYFNNIIFCLLCIILTQGFNSLHTAYTKYNFENETLHWFSKLDCNNAYFQISVHESSQIYLAVRTPYGVYCFRRRVQGYINSAAEYQRLGEEL</sequence>
<dbReference type="STRING" id="131310.A0A0N4ZBQ2"/>
<dbReference type="Gene3D" id="3.30.70.270">
    <property type="match status" value="1"/>
</dbReference>
<feature type="domain" description="Reverse transcriptase" evidence="2">
    <location>
        <begin position="97"/>
        <end position="162"/>
    </location>
</feature>
<dbReference type="InterPro" id="IPR043502">
    <property type="entry name" value="DNA/RNA_pol_sf"/>
</dbReference>
<evidence type="ECO:0000256" key="1">
    <source>
        <dbReference type="SAM" id="MobiDB-lite"/>
    </source>
</evidence>
<evidence type="ECO:0000313" key="3">
    <source>
        <dbReference type="Proteomes" id="UP000038045"/>
    </source>
</evidence>
<protein>
    <submittedName>
        <fullName evidence="4">KTSC domain-containing protein</fullName>
    </submittedName>
</protein>
<dbReference type="InterPro" id="IPR043128">
    <property type="entry name" value="Rev_trsase/Diguanyl_cyclase"/>
</dbReference>
<dbReference type="Gene3D" id="3.10.10.10">
    <property type="entry name" value="HIV Type 1 Reverse Transcriptase, subunit A, domain 1"/>
    <property type="match status" value="1"/>
</dbReference>
<evidence type="ECO:0000313" key="4">
    <source>
        <dbReference type="WBParaSite" id="PTRK_0000496150.1"/>
    </source>
</evidence>
<accession>A0A0N4ZBQ2</accession>
<name>A0A0N4ZBQ2_PARTI</name>
<keyword evidence="3" id="KW-1185">Reference proteome</keyword>
<dbReference type="InterPro" id="IPR000477">
    <property type="entry name" value="RT_dom"/>
</dbReference>
<dbReference type="Pfam" id="PF00078">
    <property type="entry name" value="RVT_1"/>
    <property type="match status" value="1"/>
</dbReference>
<dbReference type="AlphaFoldDB" id="A0A0N4ZBQ2"/>
<evidence type="ECO:0000259" key="2">
    <source>
        <dbReference type="Pfam" id="PF00078"/>
    </source>
</evidence>
<dbReference type="Proteomes" id="UP000038045">
    <property type="component" value="Unplaced"/>
</dbReference>
<reference evidence="4" key="1">
    <citation type="submission" date="2017-02" db="UniProtKB">
        <authorList>
            <consortium name="WormBaseParasite"/>
        </authorList>
    </citation>
    <scope>IDENTIFICATION</scope>
</reference>
<feature type="region of interest" description="Disordered" evidence="1">
    <location>
        <begin position="1"/>
        <end position="22"/>
    </location>
</feature>